<dbReference type="EMBL" id="MU001670">
    <property type="protein sequence ID" value="KAF2462107.1"/>
    <property type="molecule type" value="Genomic_DNA"/>
</dbReference>
<evidence type="ECO:0000313" key="11">
    <source>
        <dbReference type="Proteomes" id="UP000799766"/>
    </source>
</evidence>
<evidence type="ECO:0000256" key="6">
    <source>
        <dbReference type="ARBA" id="ARBA00022777"/>
    </source>
</evidence>
<comment type="subcellular location">
    <subcellularLocation>
        <location evidence="2">Cytoplasm</location>
    </subcellularLocation>
    <subcellularLocation>
        <location evidence="1">Nucleus</location>
    </subcellularLocation>
</comment>
<dbReference type="OrthoDB" id="347435at2759"/>
<keyword evidence="10" id="KW-0378">Hydrolase</keyword>
<dbReference type="GO" id="GO:0005737">
    <property type="term" value="C:cytoplasm"/>
    <property type="evidence" value="ECO:0007669"/>
    <property type="project" value="UniProtKB-SubCell"/>
</dbReference>
<dbReference type="PANTHER" id="PTHR10285">
    <property type="entry name" value="URIDINE KINASE"/>
    <property type="match status" value="1"/>
</dbReference>
<comment type="similarity">
    <text evidence="9">Belongs to the GLYK kinase family.</text>
</comment>
<dbReference type="SUPFAM" id="SSF52540">
    <property type="entry name" value="P-loop containing nucleoside triphosphate hydrolases"/>
    <property type="match status" value="1"/>
</dbReference>
<evidence type="ECO:0000256" key="4">
    <source>
        <dbReference type="ARBA" id="ARBA00022679"/>
    </source>
</evidence>
<dbReference type="GO" id="GO:0016301">
    <property type="term" value="F:kinase activity"/>
    <property type="evidence" value="ECO:0007669"/>
    <property type="project" value="UniProtKB-KW"/>
</dbReference>
<evidence type="ECO:0000313" key="10">
    <source>
        <dbReference type="EMBL" id="KAF2462107.1"/>
    </source>
</evidence>
<proteinExistence type="inferred from homology"/>
<accession>A0A6A6PEB2</accession>
<reference evidence="10" key="1">
    <citation type="journal article" date="2020" name="Stud. Mycol.">
        <title>101 Dothideomycetes genomes: a test case for predicting lifestyles and emergence of pathogens.</title>
        <authorList>
            <person name="Haridas S."/>
            <person name="Albert R."/>
            <person name="Binder M."/>
            <person name="Bloem J."/>
            <person name="Labutti K."/>
            <person name="Salamov A."/>
            <person name="Andreopoulos B."/>
            <person name="Baker S."/>
            <person name="Barry K."/>
            <person name="Bills G."/>
            <person name="Bluhm B."/>
            <person name="Cannon C."/>
            <person name="Castanera R."/>
            <person name="Culley D."/>
            <person name="Daum C."/>
            <person name="Ezra D."/>
            <person name="Gonzalez J."/>
            <person name="Henrissat B."/>
            <person name="Kuo A."/>
            <person name="Liang C."/>
            <person name="Lipzen A."/>
            <person name="Lutzoni F."/>
            <person name="Magnuson J."/>
            <person name="Mondo S."/>
            <person name="Nolan M."/>
            <person name="Ohm R."/>
            <person name="Pangilinan J."/>
            <person name="Park H.-J."/>
            <person name="Ramirez L."/>
            <person name="Alfaro M."/>
            <person name="Sun H."/>
            <person name="Tritt A."/>
            <person name="Yoshinaga Y."/>
            <person name="Zwiers L.-H."/>
            <person name="Turgeon B."/>
            <person name="Goodwin S."/>
            <person name="Spatafora J."/>
            <person name="Crous P."/>
            <person name="Grigoriev I."/>
        </authorList>
    </citation>
    <scope>NUCLEOTIDE SEQUENCE</scope>
    <source>
        <strain evidence="10">ATCC 16933</strain>
    </source>
</reference>
<dbReference type="FunFam" id="3.40.50.300:FF:001691">
    <property type="entry name" value="Probable ATP-dependent kinase TDA10"/>
    <property type="match status" value="1"/>
</dbReference>
<evidence type="ECO:0000256" key="8">
    <source>
        <dbReference type="ARBA" id="ARBA00023242"/>
    </source>
</evidence>
<dbReference type="Gene3D" id="3.40.50.300">
    <property type="entry name" value="P-loop containing nucleotide triphosphate hydrolases"/>
    <property type="match status" value="1"/>
</dbReference>
<evidence type="ECO:0000256" key="7">
    <source>
        <dbReference type="ARBA" id="ARBA00022840"/>
    </source>
</evidence>
<name>A0A6A6PEB2_9PEZI</name>
<dbReference type="AlphaFoldDB" id="A0A6A6PEB2"/>
<keyword evidence="4" id="KW-0808">Transferase</keyword>
<protein>
    <submittedName>
        <fullName evidence="10">P-loop containing nucleoside triphosphate hydrolase protein</fullName>
    </submittedName>
</protein>
<keyword evidence="3" id="KW-0963">Cytoplasm</keyword>
<sequence length="305" mass="34346">MPEIVDDKSPHCIPFIVERIKAHQNRFKDQSDVPPFFLGINGVQGAGKSTLVSALSQTLESPPHSLPTAVLSIDDLYLTHADQRKLASDHPSNPLIQHRGEPGTHDIRLGAYVLDALAQGRQVKLPRYEKAAFDGEGDRADPATWAEVNGPGQPRIQVVVFEGWCVAFRPLTGEALRERWEDSRKRAAEGVESVMARHGLENLAWVNEALKAYDTFTDKLDALIHIDAEDTKFVYRWRLEQEAELRRLKGKGMTNEQVVKFVDGYYPAYELFTDTLRVGVFGSEHGKQLRLIVGEDRKVKKVLRI</sequence>
<keyword evidence="7" id="KW-0067">ATP-binding</keyword>
<dbReference type="InterPro" id="IPR027417">
    <property type="entry name" value="P-loop_NTPase"/>
</dbReference>
<keyword evidence="8" id="KW-0539">Nucleus</keyword>
<evidence type="ECO:0000256" key="1">
    <source>
        <dbReference type="ARBA" id="ARBA00004123"/>
    </source>
</evidence>
<evidence type="ECO:0000256" key="2">
    <source>
        <dbReference type="ARBA" id="ARBA00004496"/>
    </source>
</evidence>
<evidence type="ECO:0000256" key="3">
    <source>
        <dbReference type="ARBA" id="ARBA00022490"/>
    </source>
</evidence>
<dbReference type="GO" id="GO:0016787">
    <property type="term" value="F:hydrolase activity"/>
    <property type="evidence" value="ECO:0007669"/>
    <property type="project" value="UniProtKB-KW"/>
</dbReference>
<gene>
    <name evidence="10" type="ORF">BDY21DRAFT_330481</name>
</gene>
<evidence type="ECO:0000256" key="9">
    <source>
        <dbReference type="ARBA" id="ARBA00061312"/>
    </source>
</evidence>
<dbReference type="Proteomes" id="UP000799766">
    <property type="component" value="Unassembled WGS sequence"/>
</dbReference>
<organism evidence="10 11">
    <name type="scientific">Lineolata rhizophorae</name>
    <dbReference type="NCBI Taxonomy" id="578093"/>
    <lineage>
        <taxon>Eukaryota</taxon>
        <taxon>Fungi</taxon>
        <taxon>Dikarya</taxon>
        <taxon>Ascomycota</taxon>
        <taxon>Pezizomycotina</taxon>
        <taxon>Dothideomycetes</taxon>
        <taxon>Dothideomycetes incertae sedis</taxon>
        <taxon>Lineolatales</taxon>
        <taxon>Lineolataceae</taxon>
        <taxon>Lineolata</taxon>
    </lineage>
</organism>
<keyword evidence="11" id="KW-1185">Reference proteome</keyword>
<dbReference type="GO" id="GO:0005524">
    <property type="term" value="F:ATP binding"/>
    <property type="evidence" value="ECO:0007669"/>
    <property type="project" value="UniProtKB-KW"/>
</dbReference>
<evidence type="ECO:0000256" key="5">
    <source>
        <dbReference type="ARBA" id="ARBA00022741"/>
    </source>
</evidence>
<keyword evidence="6" id="KW-0418">Kinase</keyword>
<dbReference type="GO" id="GO:0005634">
    <property type="term" value="C:nucleus"/>
    <property type="evidence" value="ECO:0007669"/>
    <property type="project" value="UniProtKB-SubCell"/>
</dbReference>
<keyword evidence="5" id="KW-0547">Nucleotide-binding</keyword>